<dbReference type="EMBL" id="JAVHJL010000006">
    <property type="protein sequence ID" value="KAK6501674.1"/>
    <property type="molecule type" value="Genomic_DNA"/>
</dbReference>
<proteinExistence type="predicted"/>
<evidence type="ECO:0000313" key="3">
    <source>
        <dbReference type="Proteomes" id="UP001370758"/>
    </source>
</evidence>
<evidence type="ECO:0008006" key="4">
    <source>
        <dbReference type="Google" id="ProtNLM"/>
    </source>
</evidence>
<protein>
    <recommendedName>
        <fullName evidence="4">F-box domain-containing protein</fullName>
    </recommendedName>
</protein>
<name>A0AAV9W3Z5_9PEZI</name>
<dbReference type="InterPro" id="IPR038883">
    <property type="entry name" value="AN11006-like"/>
</dbReference>
<sequence>MPTFLSLPPEIRLQIYSHLLIFPQRGQPYSLRLRKPSLDLSILRTNRQIHNEAIPILYSHNTFPINFHLLISCHEAVRTDIRRWLRVDYECFWECAGYIYRDGEKRGWEWHTDDPPNPPFTRLTQEPQPPPPPPLRHRNLIRNISLQIDDYRLELDYPEYMSPHTQHFRKCTKSAIIPALHRLQSIFPRKGIKASIVMSPNVFHTKEGSFAPLRGQDFSMEDLTRMGRYAFKEAVYVIWPLTMEWMTSVTLGTIPIYPLVEEQREIHTPGTETHREICKRFDEIKKMALEECNADEPFTAEEMEGFRMVKLHEEDETSWALKGSQLVLVNKWSGDGVVEVVERPADSGSDW</sequence>
<organism evidence="2 3">
    <name type="scientific">Arthrobotrys musiformis</name>
    <dbReference type="NCBI Taxonomy" id="47236"/>
    <lineage>
        <taxon>Eukaryota</taxon>
        <taxon>Fungi</taxon>
        <taxon>Dikarya</taxon>
        <taxon>Ascomycota</taxon>
        <taxon>Pezizomycotina</taxon>
        <taxon>Orbiliomycetes</taxon>
        <taxon>Orbiliales</taxon>
        <taxon>Orbiliaceae</taxon>
        <taxon>Arthrobotrys</taxon>
    </lineage>
</organism>
<reference evidence="2 3" key="1">
    <citation type="submission" date="2023-08" db="EMBL/GenBank/DDBJ databases">
        <authorList>
            <person name="Palmer J.M."/>
        </authorList>
    </citation>
    <scope>NUCLEOTIDE SEQUENCE [LARGE SCALE GENOMIC DNA]</scope>
    <source>
        <strain evidence="2 3">TWF481</strain>
    </source>
</reference>
<evidence type="ECO:0000256" key="1">
    <source>
        <dbReference type="SAM" id="MobiDB-lite"/>
    </source>
</evidence>
<dbReference type="PANTHER" id="PTHR42085">
    <property type="entry name" value="F-BOX DOMAIN-CONTAINING PROTEIN"/>
    <property type="match status" value="1"/>
</dbReference>
<comment type="caution">
    <text evidence="2">The sequence shown here is derived from an EMBL/GenBank/DDBJ whole genome shotgun (WGS) entry which is preliminary data.</text>
</comment>
<dbReference type="Proteomes" id="UP001370758">
    <property type="component" value="Unassembled WGS sequence"/>
</dbReference>
<evidence type="ECO:0000313" key="2">
    <source>
        <dbReference type="EMBL" id="KAK6501674.1"/>
    </source>
</evidence>
<dbReference type="PANTHER" id="PTHR42085:SF2">
    <property type="entry name" value="F-BOX DOMAIN-CONTAINING PROTEIN"/>
    <property type="match status" value="1"/>
</dbReference>
<feature type="region of interest" description="Disordered" evidence="1">
    <location>
        <begin position="110"/>
        <end position="136"/>
    </location>
</feature>
<keyword evidence="3" id="KW-1185">Reference proteome</keyword>
<gene>
    <name evidence="2" type="ORF">TWF481_009503</name>
</gene>
<accession>A0AAV9W3Z5</accession>
<dbReference type="AlphaFoldDB" id="A0AAV9W3Z5"/>